<keyword evidence="1" id="KW-1133">Transmembrane helix</keyword>
<feature type="transmembrane region" description="Helical" evidence="1">
    <location>
        <begin position="158"/>
        <end position="175"/>
    </location>
</feature>
<dbReference type="RefSeq" id="WP_188449425.1">
    <property type="nucleotide sequence ID" value="NZ_BMFO01000003.1"/>
</dbReference>
<evidence type="ECO:0000256" key="1">
    <source>
        <dbReference type="SAM" id="Phobius"/>
    </source>
</evidence>
<feature type="transmembrane region" description="Helical" evidence="1">
    <location>
        <begin position="110"/>
        <end position="128"/>
    </location>
</feature>
<reference evidence="2" key="1">
    <citation type="journal article" date="2014" name="Int. J. Syst. Evol. Microbiol.">
        <title>Complete genome sequence of Corynebacterium casei LMG S-19264T (=DSM 44701T), isolated from a smear-ripened cheese.</title>
        <authorList>
            <consortium name="US DOE Joint Genome Institute (JGI-PGF)"/>
            <person name="Walter F."/>
            <person name="Albersmeier A."/>
            <person name="Kalinowski J."/>
            <person name="Ruckert C."/>
        </authorList>
    </citation>
    <scope>NUCLEOTIDE SEQUENCE</scope>
    <source>
        <strain evidence="2">CGMCC 1.12726</strain>
    </source>
</reference>
<dbReference type="EMBL" id="BMFO01000003">
    <property type="protein sequence ID" value="GGF93817.1"/>
    <property type="molecule type" value="Genomic_DNA"/>
</dbReference>
<organism evidence="2 3">
    <name type="scientific">Arenimonas maotaiensis</name>
    <dbReference type="NCBI Taxonomy" id="1446479"/>
    <lineage>
        <taxon>Bacteria</taxon>
        <taxon>Pseudomonadati</taxon>
        <taxon>Pseudomonadota</taxon>
        <taxon>Gammaproteobacteria</taxon>
        <taxon>Lysobacterales</taxon>
        <taxon>Lysobacteraceae</taxon>
        <taxon>Arenimonas</taxon>
    </lineage>
</organism>
<keyword evidence="3" id="KW-1185">Reference proteome</keyword>
<dbReference type="InterPro" id="IPR053824">
    <property type="entry name" value="DUF7010"/>
</dbReference>
<protein>
    <submittedName>
        <fullName evidence="2">Uncharacterized protein</fullName>
    </submittedName>
</protein>
<comment type="caution">
    <text evidence="2">The sequence shown here is derived from an EMBL/GenBank/DDBJ whole genome shotgun (WGS) entry which is preliminary data.</text>
</comment>
<feature type="transmembrane region" description="Helical" evidence="1">
    <location>
        <begin position="20"/>
        <end position="39"/>
    </location>
</feature>
<dbReference type="AlphaFoldDB" id="A0A917CP58"/>
<dbReference type="Pfam" id="PF22765">
    <property type="entry name" value="DUF7010"/>
    <property type="match status" value="1"/>
</dbReference>
<feature type="transmembrane region" description="Helical" evidence="1">
    <location>
        <begin position="84"/>
        <end position="104"/>
    </location>
</feature>
<keyword evidence="1" id="KW-0812">Transmembrane</keyword>
<name>A0A917CP58_9GAMM</name>
<gene>
    <name evidence="2" type="ORF">GCM10010960_14490</name>
</gene>
<evidence type="ECO:0000313" key="3">
    <source>
        <dbReference type="Proteomes" id="UP000632858"/>
    </source>
</evidence>
<evidence type="ECO:0000313" key="2">
    <source>
        <dbReference type="EMBL" id="GGF93817.1"/>
    </source>
</evidence>
<dbReference type="Proteomes" id="UP000632858">
    <property type="component" value="Unassembled WGS sequence"/>
</dbReference>
<reference evidence="2" key="2">
    <citation type="submission" date="2020-09" db="EMBL/GenBank/DDBJ databases">
        <authorList>
            <person name="Sun Q."/>
            <person name="Zhou Y."/>
        </authorList>
    </citation>
    <scope>NUCLEOTIDE SEQUENCE</scope>
    <source>
        <strain evidence="2">CGMCC 1.12726</strain>
    </source>
</reference>
<feature type="transmembrane region" description="Helical" evidence="1">
    <location>
        <begin position="135"/>
        <end position="152"/>
    </location>
</feature>
<proteinExistence type="predicted"/>
<feature type="transmembrane region" description="Helical" evidence="1">
    <location>
        <begin position="45"/>
        <end position="63"/>
    </location>
</feature>
<keyword evidence="1" id="KW-0472">Membrane</keyword>
<accession>A0A917CP58</accession>
<sequence>MHTERSLDEQRAEFSRNRFLAMPLAGLLVWTLLLIPGFLLPTPSAMLALFIGTGCIAYVGMGLSKLTGEDFLDKSRPKNAFQSLFFHGMGQAILVYAIVIPLAILEPRAAPMGVGILAGLMWVPMSWIIRHPIGWWHAGVRTAALCAGWFLWPDRQYVVAPLIVIACYLFTIPVLERRWRRANA</sequence>